<keyword evidence="1" id="KW-0479">Metal-binding</keyword>
<dbReference type="OrthoDB" id="1426254at2759"/>
<evidence type="ECO:0000259" key="5">
    <source>
        <dbReference type="PROSITE" id="PS50089"/>
    </source>
</evidence>
<evidence type="ECO:0000256" key="4">
    <source>
        <dbReference type="PROSITE-ProRule" id="PRU00175"/>
    </source>
</evidence>
<dbReference type="AlphaFoldDB" id="A0A9D4W8Y0"/>
<keyword evidence="2 4" id="KW-0863">Zinc-finger</keyword>
<accession>A0A9D4W8Y0</accession>
<organism evidence="6 7">
    <name type="scientific">Pisum sativum</name>
    <name type="common">Garden pea</name>
    <name type="synonym">Lathyrus oleraceus</name>
    <dbReference type="NCBI Taxonomy" id="3888"/>
    <lineage>
        <taxon>Eukaryota</taxon>
        <taxon>Viridiplantae</taxon>
        <taxon>Streptophyta</taxon>
        <taxon>Embryophyta</taxon>
        <taxon>Tracheophyta</taxon>
        <taxon>Spermatophyta</taxon>
        <taxon>Magnoliopsida</taxon>
        <taxon>eudicotyledons</taxon>
        <taxon>Gunneridae</taxon>
        <taxon>Pentapetalae</taxon>
        <taxon>rosids</taxon>
        <taxon>fabids</taxon>
        <taxon>Fabales</taxon>
        <taxon>Fabaceae</taxon>
        <taxon>Papilionoideae</taxon>
        <taxon>50 kb inversion clade</taxon>
        <taxon>NPAAA clade</taxon>
        <taxon>Hologalegina</taxon>
        <taxon>IRL clade</taxon>
        <taxon>Fabeae</taxon>
        <taxon>Lathyrus</taxon>
    </lineage>
</organism>
<dbReference type="InterPro" id="IPR001841">
    <property type="entry name" value="Znf_RING"/>
</dbReference>
<dbReference type="PANTHER" id="PTHR47094">
    <property type="entry name" value="ELFLESS, ISOFORM B"/>
    <property type="match status" value="1"/>
</dbReference>
<dbReference type="InterPro" id="IPR013083">
    <property type="entry name" value="Znf_RING/FYVE/PHD"/>
</dbReference>
<dbReference type="PANTHER" id="PTHR47094:SF1">
    <property type="entry name" value="RING-TYPE E3 UBIQUITIN TRANSFERASE"/>
    <property type="match status" value="1"/>
</dbReference>
<dbReference type="Proteomes" id="UP001058974">
    <property type="component" value="Chromosome 6"/>
</dbReference>
<evidence type="ECO:0000256" key="2">
    <source>
        <dbReference type="ARBA" id="ARBA00022771"/>
    </source>
</evidence>
<evidence type="ECO:0000313" key="7">
    <source>
        <dbReference type="Proteomes" id="UP001058974"/>
    </source>
</evidence>
<reference evidence="6 7" key="1">
    <citation type="journal article" date="2022" name="Nat. Genet.">
        <title>Improved pea reference genome and pan-genome highlight genomic features and evolutionary characteristics.</title>
        <authorList>
            <person name="Yang T."/>
            <person name="Liu R."/>
            <person name="Luo Y."/>
            <person name="Hu S."/>
            <person name="Wang D."/>
            <person name="Wang C."/>
            <person name="Pandey M.K."/>
            <person name="Ge S."/>
            <person name="Xu Q."/>
            <person name="Li N."/>
            <person name="Li G."/>
            <person name="Huang Y."/>
            <person name="Saxena R.K."/>
            <person name="Ji Y."/>
            <person name="Li M."/>
            <person name="Yan X."/>
            <person name="He Y."/>
            <person name="Liu Y."/>
            <person name="Wang X."/>
            <person name="Xiang C."/>
            <person name="Varshney R.K."/>
            <person name="Ding H."/>
            <person name="Gao S."/>
            <person name="Zong X."/>
        </authorList>
    </citation>
    <scope>NUCLEOTIDE SEQUENCE [LARGE SCALE GENOMIC DNA]</scope>
    <source>
        <strain evidence="6 7">cv. Zhongwan 6</strain>
    </source>
</reference>
<dbReference type="EMBL" id="JAMSHJ010000006">
    <property type="protein sequence ID" value="KAI5397158.1"/>
    <property type="molecule type" value="Genomic_DNA"/>
</dbReference>
<gene>
    <name evidence="6" type="ORF">KIW84_063111</name>
</gene>
<dbReference type="GO" id="GO:0140082">
    <property type="term" value="F:SUMO-ubiquitin ligase activity"/>
    <property type="evidence" value="ECO:0007669"/>
    <property type="project" value="TreeGrafter"/>
</dbReference>
<dbReference type="Gramene" id="Psat06G0311100-T1">
    <property type="protein sequence ID" value="KAI5397158.1"/>
    <property type="gene ID" value="KIW84_063111"/>
</dbReference>
<dbReference type="GO" id="GO:0006511">
    <property type="term" value="P:ubiquitin-dependent protein catabolic process"/>
    <property type="evidence" value="ECO:0007669"/>
    <property type="project" value="TreeGrafter"/>
</dbReference>
<dbReference type="Gramene" id="Psat6g134480.3">
    <property type="protein sequence ID" value="Psat6g134480.3.cds"/>
    <property type="gene ID" value="Psat6g134480"/>
</dbReference>
<protein>
    <recommendedName>
        <fullName evidence="5">RING-type domain-containing protein</fullName>
    </recommendedName>
</protein>
<dbReference type="PROSITE" id="PS50089">
    <property type="entry name" value="ZF_RING_2"/>
    <property type="match status" value="1"/>
</dbReference>
<dbReference type="GO" id="GO:0008270">
    <property type="term" value="F:zinc ion binding"/>
    <property type="evidence" value="ECO:0007669"/>
    <property type="project" value="UniProtKB-KW"/>
</dbReference>
<dbReference type="Gene3D" id="3.30.40.10">
    <property type="entry name" value="Zinc/RING finger domain, C3HC4 (zinc finger)"/>
    <property type="match status" value="1"/>
</dbReference>
<proteinExistence type="predicted"/>
<dbReference type="InterPro" id="IPR017907">
    <property type="entry name" value="Znf_RING_CS"/>
</dbReference>
<dbReference type="Gramene" id="Psat6g134480.1">
    <property type="protein sequence ID" value="Psat6g134480.1.cds"/>
    <property type="gene ID" value="Psat6g134480"/>
</dbReference>
<keyword evidence="3" id="KW-0862">Zinc</keyword>
<dbReference type="Pfam" id="PF13923">
    <property type="entry name" value="zf-C3HC4_2"/>
    <property type="match status" value="1"/>
</dbReference>
<dbReference type="GO" id="GO:0061630">
    <property type="term" value="F:ubiquitin protein ligase activity"/>
    <property type="evidence" value="ECO:0007669"/>
    <property type="project" value="InterPro"/>
</dbReference>
<dbReference type="InterPro" id="IPR049627">
    <property type="entry name" value="SLX8"/>
</dbReference>
<sequence>MSSLNLNNNQQRKVTLLTGESSHGEGLCEPIHVLQNNSEENDDDVIECSPRAFAEAVANARRNRMMNEVDSNRENNRISNFFQPDGRIIQPNDEIIYINFDPVANELAEKEKEAAKIKKKELETPKVSSYKCPICMDPIQEEMSTKCGHIFCKVCIKHAIKTQGKCPACRKAVTLRQLMRVFLPSPK</sequence>
<keyword evidence="7" id="KW-1185">Reference proteome</keyword>
<feature type="domain" description="RING-type" evidence="5">
    <location>
        <begin position="132"/>
        <end position="170"/>
    </location>
</feature>
<dbReference type="PROSITE" id="PS00518">
    <property type="entry name" value="ZF_RING_1"/>
    <property type="match status" value="1"/>
</dbReference>
<evidence type="ECO:0000313" key="6">
    <source>
        <dbReference type="EMBL" id="KAI5397158.1"/>
    </source>
</evidence>
<comment type="caution">
    <text evidence="6">The sequence shown here is derived from an EMBL/GenBank/DDBJ whole genome shotgun (WGS) entry which is preliminary data.</text>
</comment>
<dbReference type="GO" id="GO:0033768">
    <property type="term" value="C:SUMO-targeted ubiquitin ligase complex"/>
    <property type="evidence" value="ECO:0007669"/>
    <property type="project" value="TreeGrafter"/>
</dbReference>
<dbReference type="SMART" id="SM00184">
    <property type="entry name" value="RING"/>
    <property type="match status" value="1"/>
</dbReference>
<evidence type="ECO:0000256" key="1">
    <source>
        <dbReference type="ARBA" id="ARBA00022723"/>
    </source>
</evidence>
<evidence type="ECO:0000256" key="3">
    <source>
        <dbReference type="ARBA" id="ARBA00022833"/>
    </source>
</evidence>
<dbReference type="SUPFAM" id="SSF57850">
    <property type="entry name" value="RING/U-box"/>
    <property type="match status" value="1"/>
</dbReference>
<name>A0A9D4W8Y0_PEA</name>
<dbReference type="GO" id="GO:0032183">
    <property type="term" value="F:SUMO binding"/>
    <property type="evidence" value="ECO:0007669"/>
    <property type="project" value="TreeGrafter"/>
</dbReference>